<evidence type="ECO:0000313" key="3">
    <source>
        <dbReference type="Proteomes" id="UP000507962"/>
    </source>
</evidence>
<dbReference type="Proteomes" id="UP000507962">
    <property type="component" value="Unassembled WGS sequence"/>
</dbReference>
<dbReference type="RefSeq" id="WP_180144173.1">
    <property type="nucleotide sequence ID" value="NZ_CAADHO010000009.1"/>
</dbReference>
<dbReference type="Gene3D" id="1.10.3210.10">
    <property type="entry name" value="Hypothetical protein af1432"/>
    <property type="match status" value="1"/>
</dbReference>
<dbReference type="AlphaFoldDB" id="A0A4U8YWP6"/>
<dbReference type="PANTHER" id="PTHR33525:SF3">
    <property type="entry name" value="RIBONUCLEASE Y"/>
    <property type="match status" value="1"/>
</dbReference>
<dbReference type="PANTHER" id="PTHR33525">
    <property type="match status" value="1"/>
</dbReference>
<dbReference type="InterPro" id="IPR052340">
    <property type="entry name" value="RNase_Y/CdgJ"/>
</dbReference>
<dbReference type="InterPro" id="IPR006675">
    <property type="entry name" value="HDIG_dom"/>
</dbReference>
<dbReference type="NCBIfam" id="TIGR00277">
    <property type="entry name" value="HDIG"/>
    <property type="match status" value="1"/>
</dbReference>
<dbReference type="InterPro" id="IPR013976">
    <property type="entry name" value="HDOD"/>
</dbReference>
<keyword evidence="2" id="KW-0378">Hydrolase</keyword>
<accession>A0A4U8YWP6</accession>
<dbReference type="SMART" id="SM00471">
    <property type="entry name" value="HDc"/>
    <property type="match status" value="1"/>
</dbReference>
<dbReference type="Pfam" id="PF08668">
    <property type="entry name" value="HDOD"/>
    <property type="match status" value="1"/>
</dbReference>
<dbReference type="PROSITE" id="PS51833">
    <property type="entry name" value="HDOD"/>
    <property type="match status" value="1"/>
</dbReference>
<feature type="domain" description="HDOD" evidence="1">
    <location>
        <begin position="68"/>
        <end position="263"/>
    </location>
</feature>
<organism evidence="2 3">
    <name type="scientific">Desulfoluna butyratoxydans</name>
    <dbReference type="NCBI Taxonomy" id="231438"/>
    <lineage>
        <taxon>Bacteria</taxon>
        <taxon>Pseudomonadati</taxon>
        <taxon>Thermodesulfobacteriota</taxon>
        <taxon>Desulfobacteria</taxon>
        <taxon>Desulfobacterales</taxon>
        <taxon>Desulfolunaceae</taxon>
        <taxon>Desulfoluna</taxon>
    </lineage>
</organism>
<proteinExistence type="predicted"/>
<dbReference type="SUPFAM" id="SSF109604">
    <property type="entry name" value="HD-domain/PDEase-like"/>
    <property type="match status" value="1"/>
</dbReference>
<name>A0A4U8YWP6_9BACT</name>
<dbReference type="GO" id="GO:0016787">
    <property type="term" value="F:hydrolase activity"/>
    <property type="evidence" value="ECO:0007669"/>
    <property type="project" value="UniProtKB-KW"/>
</dbReference>
<evidence type="ECO:0000313" key="2">
    <source>
        <dbReference type="EMBL" id="VFQ46452.1"/>
    </source>
</evidence>
<dbReference type="EMBL" id="CAADHO010000009">
    <property type="protein sequence ID" value="VFQ46452.1"/>
    <property type="molecule type" value="Genomic_DNA"/>
</dbReference>
<reference evidence="2 3" key="1">
    <citation type="submission" date="2019-03" db="EMBL/GenBank/DDBJ databases">
        <authorList>
            <person name="Nijsse B."/>
        </authorList>
    </citation>
    <scope>NUCLEOTIDE SEQUENCE [LARGE SCALE GENOMIC DNA]</scope>
    <source>
        <strain evidence="2">Desulfoluna butyratoxydans MSL71</strain>
    </source>
</reference>
<evidence type="ECO:0000259" key="1">
    <source>
        <dbReference type="PROSITE" id="PS51833"/>
    </source>
</evidence>
<sequence>MNITCAHCSKTYRISDDLVHQICRIQLMCTACGSAIAIEPQILSEEALQAHPSGAALRQEVVENLKKLYPMPHILLKARTLLSGQKNFKELEHLLNTDPALAGRVLKIANSAYYGMSGKVSSIQMAATVLGTDTLLQIITLVGYSKMLGRTLEGYGLDSGELWKHSLAVAICARLIEETLQAKNGDDAFLAGLMHDAGKIILDTYIQDRQQLFSRYTHLTHASTTATEEKILEFTHADIGGELCRKWNLPETMATAIQYHHTPADSGGNRLAYVLNLADHMAKGLSTAVDEPPDHLKETLAYLPIPEIALKDLSRKAQDALESLEEDTY</sequence>
<protein>
    <submittedName>
        <fullName evidence="2">Metal-dependent hydrolase hdod</fullName>
    </submittedName>
</protein>
<dbReference type="InterPro" id="IPR003607">
    <property type="entry name" value="HD/PDEase_dom"/>
</dbReference>
<dbReference type="CDD" id="cd00077">
    <property type="entry name" value="HDc"/>
    <property type="match status" value="1"/>
</dbReference>
<keyword evidence="3" id="KW-1185">Reference proteome</keyword>
<gene>
    <name evidence="2" type="ORF">MSL71_41190</name>
</gene>